<gene>
    <name evidence="3" type="ordered locus">LILAB_00005</name>
</gene>
<feature type="compositionally biased region" description="Basic residues" evidence="1">
    <location>
        <begin position="142"/>
        <end position="154"/>
    </location>
</feature>
<proteinExistence type="predicted"/>
<dbReference type="KEGG" id="mfu:LILAB_00005"/>
<evidence type="ECO:0000313" key="3">
    <source>
        <dbReference type="EMBL" id="AEI61937.1"/>
    </source>
</evidence>
<dbReference type="EMBL" id="CP002830">
    <property type="protein sequence ID" value="AEI61937.1"/>
    <property type="molecule type" value="Genomic_DNA"/>
</dbReference>
<dbReference type="Proteomes" id="UP000000488">
    <property type="component" value="Chromosome"/>
</dbReference>
<feature type="region of interest" description="Disordered" evidence="1">
    <location>
        <begin position="130"/>
        <end position="163"/>
    </location>
</feature>
<dbReference type="AlphaFoldDB" id="F8C761"/>
<accession>F8C761</accession>
<organism evidence="3 4">
    <name type="scientific">Myxococcus fulvus (strain ATCC BAA-855 / HW-1)</name>
    <dbReference type="NCBI Taxonomy" id="483219"/>
    <lineage>
        <taxon>Bacteria</taxon>
        <taxon>Pseudomonadati</taxon>
        <taxon>Myxococcota</taxon>
        <taxon>Myxococcia</taxon>
        <taxon>Myxococcales</taxon>
        <taxon>Cystobacterineae</taxon>
        <taxon>Myxococcaceae</taxon>
        <taxon>Myxococcus</taxon>
    </lineage>
</organism>
<sequence>MAAQRLSMRKLRELFRLRFEAKLTTRAIAASLGIGNGTVCDYLGRARVAKLTWPLPPELDDDAALTALLFPEDAKALTERPEPDWAHVHAELKKKGVTKLLLWQECLEAVPGGYQYSRFCERVRAEPGVRARAADRAPGARPSHRAGVHRRKAQAAHLKQAHD</sequence>
<dbReference type="InterPro" id="IPR017895">
    <property type="entry name" value="HTH_IS408/IS1162_type"/>
</dbReference>
<dbReference type="STRING" id="483219.LILAB_00005"/>
<evidence type="ECO:0000256" key="1">
    <source>
        <dbReference type="SAM" id="MobiDB-lite"/>
    </source>
</evidence>
<reference evidence="3 4" key="1">
    <citation type="journal article" date="2011" name="J. Bacteriol.">
        <title>Genome sequence of the halotolerant marine bacterium Myxococcus fulvus HW-1.</title>
        <authorList>
            <person name="Li Z.F."/>
            <person name="Li X."/>
            <person name="Liu H."/>
            <person name="Liu X."/>
            <person name="Han K."/>
            <person name="Wu Z.H."/>
            <person name="Hu W."/>
            <person name="Li F.F."/>
            <person name="Li Y.Z."/>
        </authorList>
    </citation>
    <scope>NUCLEOTIDE SEQUENCE [LARGE SCALE GENOMIC DNA]</scope>
    <source>
        <strain evidence="4">ATCC BAA-855 / HW-1</strain>
    </source>
</reference>
<dbReference type="HOGENOM" id="CLU_020626_8_1_7"/>
<name>F8C761_MYXFH</name>
<dbReference type="eggNOG" id="COG4584">
    <property type="taxonomic scope" value="Bacteria"/>
</dbReference>
<dbReference type="Gene3D" id="1.10.10.10">
    <property type="entry name" value="Winged helix-like DNA-binding domain superfamily/Winged helix DNA-binding domain"/>
    <property type="match status" value="1"/>
</dbReference>
<feature type="domain" description="HTH IS408-type" evidence="2">
    <location>
        <begin position="11"/>
        <end position="92"/>
    </location>
</feature>
<protein>
    <submittedName>
        <fullName evidence="3">IS21 family transposase</fullName>
    </submittedName>
</protein>
<evidence type="ECO:0000259" key="2">
    <source>
        <dbReference type="PROSITE" id="PS50532"/>
    </source>
</evidence>
<evidence type="ECO:0000313" key="4">
    <source>
        <dbReference type="Proteomes" id="UP000000488"/>
    </source>
</evidence>
<dbReference type="InterPro" id="IPR036388">
    <property type="entry name" value="WH-like_DNA-bd_sf"/>
</dbReference>
<dbReference type="PROSITE" id="PS50532">
    <property type="entry name" value="HTH_IS408"/>
    <property type="match status" value="1"/>
</dbReference>